<protein>
    <submittedName>
        <fullName evidence="2">Uncharacterized protein</fullName>
    </submittedName>
</protein>
<dbReference type="RefSeq" id="WP_306209840.1">
    <property type="nucleotide sequence ID" value="NZ_CP132353.1"/>
</dbReference>
<accession>A0AA50DK49</accession>
<feature type="compositionally biased region" description="Basic and acidic residues" evidence="1">
    <location>
        <begin position="1"/>
        <end position="10"/>
    </location>
</feature>
<dbReference type="AlphaFoldDB" id="A0AA50DK49"/>
<dbReference type="KEGG" id="epi:Q3V30_01610"/>
<evidence type="ECO:0000256" key="1">
    <source>
        <dbReference type="SAM" id="MobiDB-lite"/>
    </source>
</evidence>
<proteinExistence type="predicted"/>
<name>A0AA50DK49_9GAMM</name>
<evidence type="ECO:0000313" key="3">
    <source>
        <dbReference type="Proteomes" id="UP001228139"/>
    </source>
</evidence>
<keyword evidence="3" id="KW-1185">Reference proteome</keyword>
<sequence length="94" mass="10532">MSQKHADGKGGHPGRKPPQRATTSSDNVKRSGPYRVTRFGQFFPVMVLSIARAPLKPAPKAQKYAFQIKLSEIGEDEISEWINYEQNQTLFGNV</sequence>
<dbReference type="EMBL" id="CP132353">
    <property type="protein sequence ID" value="WLS79242.1"/>
    <property type="molecule type" value="Genomic_DNA"/>
</dbReference>
<organism evidence="2 3">
    <name type="scientific">Erwinia pyri</name>
    <dbReference type="NCBI Taxonomy" id="3062598"/>
    <lineage>
        <taxon>Bacteria</taxon>
        <taxon>Pseudomonadati</taxon>
        <taxon>Pseudomonadota</taxon>
        <taxon>Gammaproteobacteria</taxon>
        <taxon>Enterobacterales</taxon>
        <taxon>Erwiniaceae</taxon>
        <taxon>Erwinia</taxon>
    </lineage>
</organism>
<reference evidence="2 3" key="1">
    <citation type="submission" date="2023-07" db="EMBL/GenBank/DDBJ databases">
        <title>Pathogenic bacteria of pear tree diseases.</title>
        <authorList>
            <person name="Zhang Z."/>
            <person name="He L."/>
            <person name="Huang R."/>
        </authorList>
    </citation>
    <scope>NUCLEOTIDE SEQUENCE [LARGE SCALE GENOMIC DNA]</scope>
    <source>
        <strain evidence="2 3">DE2</strain>
    </source>
</reference>
<feature type="region of interest" description="Disordered" evidence="1">
    <location>
        <begin position="1"/>
        <end position="32"/>
    </location>
</feature>
<gene>
    <name evidence="2" type="ORF">Q3V30_01610</name>
</gene>
<evidence type="ECO:0000313" key="2">
    <source>
        <dbReference type="EMBL" id="WLS79242.1"/>
    </source>
</evidence>
<dbReference type="Proteomes" id="UP001228139">
    <property type="component" value="Chromosome"/>
</dbReference>